<feature type="region of interest" description="Disordered" evidence="1">
    <location>
        <begin position="505"/>
        <end position="546"/>
    </location>
</feature>
<dbReference type="PANTHER" id="PTHR10775">
    <property type="entry name" value="OS08G0208400 PROTEIN"/>
    <property type="match status" value="1"/>
</dbReference>
<dbReference type="Proteomes" id="UP000694844">
    <property type="component" value="Chromosome 9"/>
</dbReference>
<dbReference type="KEGG" id="cvn:111114714"/>
<keyword evidence="2" id="KW-0732">Signal</keyword>
<dbReference type="OrthoDB" id="6046004at2759"/>
<dbReference type="RefSeq" id="XP_022308856.1">
    <property type="nucleotide sequence ID" value="XM_022453148.1"/>
</dbReference>
<dbReference type="InterPro" id="IPR004242">
    <property type="entry name" value="Transposase_21"/>
</dbReference>
<name>A0A8B8C1D1_CRAVI</name>
<evidence type="ECO:0000259" key="3">
    <source>
        <dbReference type="Pfam" id="PF13960"/>
    </source>
</evidence>
<organism evidence="4 5">
    <name type="scientific">Crassostrea virginica</name>
    <name type="common">Eastern oyster</name>
    <dbReference type="NCBI Taxonomy" id="6565"/>
    <lineage>
        <taxon>Eukaryota</taxon>
        <taxon>Metazoa</taxon>
        <taxon>Spiralia</taxon>
        <taxon>Lophotrochozoa</taxon>
        <taxon>Mollusca</taxon>
        <taxon>Bivalvia</taxon>
        <taxon>Autobranchia</taxon>
        <taxon>Pteriomorphia</taxon>
        <taxon>Ostreida</taxon>
        <taxon>Ostreoidea</taxon>
        <taxon>Ostreidae</taxon>
        <taxon>Crassostrea</taxon>
    </lineage>
</organism>
<dbReference type="PANTHER" id="PTHR10775:SF185">
    <property type="entry name" value="OS08G0208400 PROTEIN"/>
    <property type="match status" value="1"/>
</dbReference>
<feature type="signal peptide" evidence="2">
    <location>
        <begin position="1"/>
        <end position="17"/>
    </location>
</feature>
<dbReference type="AlphaFoldDB" id="A0A8B8C1D1"/>
<proteinExistence type="predicted"/>
<keyword evidence="4" id="KW-1185">Reference proteome</keyword>
<reference evidence="5" key="1">
    <citation type="submission" date="2025-08" db="UniProtKB">
        <authorList>
            <consortium name="RefSeq"/>
        </authorList>
    </citation>
    <scope>IDENTIFICATION</scope>
    <source>
        <tissue evidence="5">Whole sample</tissue>
    </source>
</reference>
<dbReference type="Pfam" id="PF02992">
    <property type="entry name" value="Transposase_21"/>
    <property type="match status" value="1"/>
</dbReference>
<accession>A0A8B8C1D1</accession>
<protein>
    <submittedName>
        <fullName evidence="5">Uncharacterized protein LOC111114714 isoform X1</fullName>
    </submittedName>
</protein>
<sequence>MDIYLLCFVLFVGCSMATPTPLDGHKFCMCTTCFGKWIPKTSFYKHMQEDFIQRNVSIRPKFEFSEDVYREPKLHQPLYDGSSVTLLEAITKHFYAFSIHNGMSKGALSDILQNEKNTLPAPNILPGTYAEAKKLIQHLLMPLKKYEVCINDCLIFKDRHAETDHCPKCLEPRRQNGRSRKSFTYMPLGPRLARWFGTQNLCHLLHSGKISVSGTLEDFTDGELYKSWFQEGGIFEKCEEQLCVPLSLFTDGVNPNKHMSTQKSMWPIILTWINLPVRIRQHFGPMLLMGIIPSGKNGSEPKSMEPYFEILTEELLALCECPMRAAYCDAPVTVKVALLQFLCDIPAFSKVLHLSGQAALRSCPYCQEVGHYCHHLRKTIHLSNRSFLPVKDKLRGSDGFGLKERDSNIPQPYTFQEERKQRQVYDSLPNITQKKKHQKETGLKGTYSFMKLPYHDRVKQMQPDGMHTIADFISHLMDMLTGSHDTTAVRKCEKSFNRFPEIWIPDRNEDVQTQPPSADPRTKSKGSRKRKSMTENENLEIPLPGTPWSLSKQQIKTADERASSIIYSTLYDITPGPHFTKPWTLRTMSSKIQFVTSGALGWCIKGFLPMKQEDTLFRMLAIIQRIVTPTLKEGDLPSLQRDVHAALTMFERDFPLSMQNLVTHLMHHIVDGFRAYGPLYGRWLFAYERANGWITRQCLKKGAEESTVMETYAIYDWCMYMVLSQRFVPSEIRKPPLAVAIEDAKQPPMVCSPSKSMKKPLTGEMKIHMRNFYERSMKMNILSFEESVREVVRCQAKDVKLYASSVSSKKNGSVVRVHSSAQEHLYGKIKVFLEHNVNCSLQTWAIVDVFDTVTTSHRVCHISEKHIFQRLVHVNLLEEPAVYAKKDGGMDILNVGHLYM</sequence>
<dbReference type="GeneID" id="111114714"/>
<evidence type="ECO:0000313" key="5">
    <source>
        <dbReference type="RefSeq" id="XP_022308856.1"/>
    </source>
</evidence>
<gene>
    <name evidence="5" type="primary">LOC111114714</name>
</gene>
<evidence type="ECO:0000256" key="1">
    <source>
        <dbReference type="SAM" id="MobiDB-lite"/>
    </source>
</evidence>
<feature type="domain" description="DUF4218" evidence="3">
    <location>
        <begin position="627"/>
        <end position="720"/>
    </location>
</feature>
<dbReference type="Pfam" id="PF13960">
    <property type="entry name" value="DUF4218"/>
    <property type="match status" value="1"/>
</dbReference>
<dbReference type="InterPro" id="IPR025452">
    <property type="entry name" value="DUF4218"/>
</dbReference>
<feature type="chain" id="PRO_5034448801" evidence="2">
    <location>
        <begin position="18"/>
        <end position="900"/>
    </location>
</feature>
<evidence type="ECO:0000313" key="4">
    <source>
        <dbReference type="Proteomes" id="UP000694844"/>
    </source>
</evidence>
<evidence type="ECO:0000256" key="2">
    <source>
        <dbReference type="SAM" id="SignalP"/>
    </source>
</evidence>